<evidence type="ECO:0000313" key="2">
    <source>
        <dbReference type="EMBL" id="KIV85302.1"/>
    </source>
</evidence>
<dbReference type="OrthoDB" id="10463704at2759"/>
<evidence type="ECO:0000256" key="1">
    <source>
        <dbReference type="SAM" id="MobiDB-lite"/>
    </source>
</evidence>
<reference evidence="2 3" key="1">
    <citation type="submission" date="2015-01" db="EMBL/GenBank/DDBJ databases">
        <title>The Genome Sequence of Exophiala sideris CBS121828.</title>
        <authorList>
            <consortium name="The Broad Institute Genomics Platform"/>
            <person name="Cuomo C."/>
            <person name="de Hoog S."/>
            <person name="Gorbushina A."/>
            <person name="Stielow B."/>
            <person name="Teixiera M."/>
            <person name="Abouelleil A."/>
            <person name="Chapman S.B."/>
            <person name="Priest M."/>
            <person name="Young S.K."/>
            <person name="Wortman J."/>
            <person name="Nusbaum C."/>
            <person name="Birren B."/>
        </authorList>
    </citation>
    <scope>NUCLEOTIDE SEQUENCE [LARGE SCALE GENOMIC DNA]</scope>
    <source>
        <strain evidence="2 3">CBS 121828</strain>
    </source>
</reference>
<feature type="region of interest" description="Disordered" evidence="1">
    <location>
        <begin position="1"/>
        <end position="29"/>
    </location>
</feature>
<dbReference type="EMBL" id="KN846951">
    <property type="protein sequence ID" value="KIV85302.1"/>
    <property type="molecule type" value="Genomic_DNA"/>
</dbReference>
<dbReference type="HOGENOM" id="CLU_1061863_0_0_1"/>
<feature type="compositionally biased region" description="Basic and acidic residues" evidence="1">
    <location>
        <begin position="1"/>
        <end position="16"/>
    </location>
</feature>
<feature type="region of interest" description="Disordered" evidence="1">
    <location>
        <begin position="149"/>
        <end position="182"/>
    </location>
</feature>
<feature type="compositionally biased region" description="Basic residues" evidence="1">
    <location>
        <begin position="241"/>
        <end position="255"/>
    </location>
</feature>
<feature type="compositionally biased region" description="Acidic residues" evidence="1">
    <location>
        <begin position="67"/>
        <end position="81"/>
    </location>
</feature>
<feature type="compositionally biased region" description="Basic and acidic residues" evidence="1">
    <location>
        <begin position="82"/>
        <end position="95"/>
    </location>
</feature>
<feature type="compositionally biased region" description="Acidic residues" evidence="1">
    <location>
        <begin position="166"/>
        <end position="182"/>
    </location>
</feature>
<dbReference type="AlphaFoldDB" id="A0A0D1YRF1"/>
<proteinExistence type="predicted"/>
<feature type="region of interest" description="Disordered" evidence="1">
    <location>
        <begin position="238"/>
        <end position="262"/>
    </location>
</feature>
<evidence type="ECO:0000313" key="3">
    <source>
        <dbReference type="Proteomes" id="UP000053599"/>
    </source>
</evidence>
<accession>A0A0D1YRF1</accession>
<dbReference type="Proteomes" id="UP000053599">
    <property type="component" value="Unassembled WGS sequence"/>
</dbReference>
<protein>
    <submittedName>
        <fullName evidence="2">Uncharacterized protein</fullName>
    </submittedName>
</protein>
<sequence>MSDRRMDQHSMPRELSESPLFCSPNMDDDSDLELDDANAFELDIDLVKPKSKFDPARSFTLPPGWDDMSDEEEEQGEAVEESGEKVEEYGKDNLEVRTPPLNGTPWFSREEAASILSSIALAEAKPPVIEPIDLGAAFARRSEILARDAAAEVSKQGSPKTPEAIQDPDETESECSDSEEEQPWGFAYQGYAWRNDPRAKHLTVEQMQAQMDAEKEDAPLIRRQAENLGDVVRQCKERRERRAARKAAKGKKKEMSRRWAPY</sequence>
<organism evidence="2 3">
    <name type="scientific">Exophiala sideris</name>
    <dbReference type="NCBI Taxonomy" id="1016849"/>
    <lineage>
        <taxon>Eukaryota</taxon>
        <taxon>Fungi</taxon>
        <taxon>Dikarya</taxon>
        <taxon>Ascomycota</taxon>
        <taxon>Pezizomycotina</taxon>
        <taxon>Eurotiomycetes</taxon>
        <taxon>Chaetothyriomycetidae</taxon>
        <taxon>Chaetothyriales</taxon>
        <taxon>Herpotrichiellaceae</taxon>
        <taxon>Exophiala</taxon>
    </lineage>
</organism>
<feature type="region of interest" description="Disordered" evidence="1">
    <location>
        <begin position="53"/>
        <end position="105"/>
    </location>
</feature>
<gene>
    <name evidence="2" type="ORF">PV11_01009</name>
</gene>
<name>A0A0D1YRF1_9EURO</name>